<comment type="caution">
    <text evidence="9">The sequence shown here is derived from an EMBL/GenBank/DDBJ whole genome shotgun (WGS) entry which is preliminary data.</text>
</comment>
<dbReference type="PROSITE" id="PS51352">
    <property type="entry name" value="THIOREDOXIN_2"/>
    <property type="match status" value="1"/>
</dbReference>
<dbReference type="InterPro" id="IPR036249">
    <property type="entry name" value="Thioredoxin-like_sf"/>
</dbReference>
<keyword evidence="4" id="KW-1015">Disulfide bond</keyword>
<dbReference type="Gene3D" id="3.40.30.10">
    <property type="entry name" value="Glutaredoxin"/>
    <property type="match status" value="2"/>
</dbReference>
<name>A0ABN8D9X6_9STRA</name>
<feature type="domain" description="Thioredoxin" evidence="8">
    <location>
        <begin position="85"/>
        <end position="215"/>
    </location>
</feature>
<sequence>MAGLEAALKTPAQLNKGKMLHVIMPSTESRIVEYFGITEDDMPAIVLVNMSGSLKKYGFDYKADELIAKMENGFVDDLVVFEKNYLEGKLLPQLKSAEPEDDSAEAVKVIVGKDFQQRVMDNENDVLLEFYAPWCGHCKSLAPQYEELAETFADVESIMIAKIDATANEIDHPGVDVRGFPTVIFFPGKDKQSPIVYEGSRDAEGLAEFLKKNAQKFELEGVEYGVEQKKDEPKADANEEYEDAEHEEL</sequence>
<protein>
    <recommendedName>
        <fullName evidence="8">Thioredoxin domain-containing protein</fullName>
    </recommendedName>
</protein>
<evidence type="ECO:0000313" key="9">
    <source>
        <dbReference type="EMBL" id="CAH0522004.1"/>
    </source>
</evidence>
<dbReference type="Pfam" id="PF00085">
    <property type="entry name" value="Thioredoxin"/>
    <property type="match status" value="1"/>
</dbReference>
<feature type="region of interest" description="Disordered" evidence="7">
    <location>
        <begin position="223"/>
        <end position="249"/>
    </location>
</feature>
<dbReference type="PANTHER" id="PTHR18929">
    <property type="entry name" value="PROTEIN DISULFIDE ISOMERASE"/>
    <property type="match status" value="1"/>
</dbReference>
<keyword evidence="5" id="KW-0413">Isomerase</keyword>
<evidence type="ECO:0000256" key="7">
    <source>
        <dbReference type="SAM" id="MobiDB-lite"/>
    </source>
</evidence>
<keyword evidence="10" id="KW-1185">Reference proteome</keyword>
<evidence type="ECO:0000256" key="4">
    <source>
        <dbReference type="ARBA" id="ARBA00023157"/>
    </source>
</evidence>
<dbReference type="PRINTS" id="PR00421">
    <property type="entry name" value="THIOREDOXIN"/>
</dbReference>
<proteinExistence type="inferred from homology"/>
<feature type="compositionally biased region" description="Basic and acidic residues" evidence="7">
    <location>
        <begin position="226"/>
        <end position="237"/>
    </location>
</feature>
<dbReference type="InterPro" id="IPR005788">
    <property type="entry name" value="PDI_thioredoxin-like_dom"/>
</dbReference>
<feature type="compositionally biased region" description="Acidic residues" evidence="7">
    <location>
        <begin position="238"/>
        <end position="249"/>
    </location>
</feature>
<keyword evidence="3" id="KW-0677">Repeat</keyword>
<evidence type="ECO:0000256" key="2">
    <source>
        <dbReference type="ARBA" id="ARBA00022729"/>
    </source>
</evidence>
<comment type="similarity">
    <text evidence="1 6">Belongs to the protein disulfide isomerase family.</text>
</comment>
<evidence type="ECO:0000256" key="1">
    <source>
        <dbReference type="ARBA" id="ARBA00006347"/>
    </source>
</evidence>
<reference evidence="9 10" key="1">
    <citation type="submission" date="2021-11" db="EMBL/GenBank/DDBJ databases">
        <authorList>
            <person name="Islam A."/>
            <person name="Islam S."/>
            <person name="Flora M.S."/>
            <person name="Rahman M."/>
            <person name="Ziaur R.M."/>
            <person name="Epstein J.H."/>
            <person name="Hassan M."/>
            <person name="Klassen M."/>
            <person name="Woodard K."/>
            <person name="Webb A."/>
            <person name="Webby R.J."/>
            <person name="El Zowalaty M.E."/>
        </authorList>
    </citation>
    <scope>NUCLEOTIDE SEQUENCE [LARGE SCALE GENOMIC DNA]</scope>
    <source>
        <strain evidence="9">Pbs1</strain>
    </source>
</reference>
<evidence type="ECO:0000313" key="10">
    <source>
        <dbReference type="Proteomes" id="UP001158986"/>
    </source>
</evidence>
<gene>
    <name evidence="9" type="ORF">PBS001_LOCUS8443</name>
</gene>
<accession>A0ABN8D9X6</accession>
<evidence type="ECO:0000256" key="3">
    <source>
        <dbReference type="ARBA" id="ARBA00022737"/>
    </source>
</evidence>
<dbReference type="InterPro" id="IPR013766">
    <property type="entry name" value="Thioredoxin_domain"/>
</dbReference>
<evidence type="ECO:0000256" key="5">
    <source>
        <dbReference type="ARBA" id="ARBA00023235"/>
    </source>
</evidence>
<dbReference type="CDD" id="cd02995">
    <property type="entry name" value="PDI_a_PDI_a'_C"/>
    <property type="match status" value="1"/>
</dbReference>
<dbReference type="SUPFAM" id="SSF52833">
    <property type="entry name" value="Thioredoxin-like"/>
    <property type="match status" value="2"/>
</dbReference>
<evidence type="ECO:0000256" key="6">
    <source>
        <dbReference type="RuleBase" id="RU004208"/>
    </source>
</evidence>
<keyword evidence="2" id="KW-0732">Signal</keyword>
<dbReference type="InterPro" id="IPR017937">
    <property type="entry name" value="Thioredoxin_CS"/>
</dbReference>
<evidence type="ECO:0000259" key="8">
    <source>
        <dbReference type="PROSITE" id="PS51352"/>
    </source>
</evidence>
<dbReference type="Proteomes" id="UP001158986">
    <property type="component" value="Unassembled WGS sequence"/>
</dbReference>
<organism evidence="9 10">
    <name type="scientific">Peronospora belbahrii</name>
    <dbReference type="NCBI Taxonomy" id="622444"/>
    <lineage>
        <taxon>Eukaryota</taxon>
        <taxon>Sar</taxon>
        <taxon>Stramenopiles</taxon>
        <taxon>Oomycota</taxon>
        <taxon>Peronosporomycetes</taxon>
        <taxon>Peronosporales</taxon>
        <taxon>Peronosporaceae</taxon>
        <taxon>Peronospora</taxon>
    </lineage>
</organism>
<dbReference type="EMBL" id="CAKLCB010000387">
    <property type="protein sequence ID" value="CAH0522004.1"/>
    <property type="molecule type" value="Genomic_DNA"/>
</dbReference>
<dbReference type="PANTHER" id="PTHR18929:SF240">
    <property type="entry name" value="PROTEIN DISULFIDE-ISOMERASE"/>
    <property type="match status" value="1"/>
</dbReference>
<dbReference type="PROSITE" id="PS00194">
    <property type="entry name" value="THIOREDOXIN_1"/>
    <property type="match status" value="1"/>
</dbReference>
<dbReference type="NCBIfam" id="TIGR01126">
    <property type="entry name" value="pdi_dom"/>
    <property type="match status" value="1"/>
</dbReference>